<dbReference type="Proteomes" id="UP000216312">
    <property type="component" value="Unassembled WGS sequence"/>
</dbReference>
<dbReference type="InterPro" id="IPR045584">
    <property type="entry name" value="Pilin-like"/>
</dbReference>
<proteinExistence type="predicted"/>
<dbReference type="EMBL" id="NMUJ01000007">
    <property type="protein sequence ID" value="OYV03420.1"/>
    <property type="molecule type" value="Genomic_DNA"/>
</dbReference>
<keyword evidence="1" id="KW-0472">Membrane</keyword>
<organism evidence="2 3">
    <name type="scientific">candidate division WOR-3 bacterium 4484_18</name>
    <dbReference type="NCBI Taxonomy" id="2020626"/>
    <lineage>
        <taxon>Bacteria</taxon>
        <taxon>Bacteria division WOR-3</taxon>
    </lineage>
</organism>
<keyword evidence="1" id="KW-0812">Transmembrane</keyword>
<reference evidence="3" key="1">
    <citation type="submission" date="2017-07" db="EMBL/GenBank/DDBJ databases">
        <title>Novel pathways for hydrocarbon cycling and metabolic interdependencies in hydrothermal sediment communities.</title>
        <authorList>
            <person name="Dombrowski N."/>
            <person name="Seitz K."/>
            <person name="Teske A."/>
            <person name="Baker B."/>
        </authorList>
    </citation>
    <scope>NUCLEOTIDE SEQUENCE [LARGE SCALE GENOMIC DNA]</scope>
</reference>
<dbReference type="Gene3D" id="3.30.700.10">
    <property type="entry name" value="Glycoprotein, Type 4 Pilin"/>
    <property type="match status" value="1"/>
</dbReference>
<dbReference type="SUPFAM" id="SSF54523">
    <property type="entry name" value="Pili subunits"/>
    <property type="match status" value="1"/>
</dbReference>
<sequence>MYDRVGFTLTELLMVIVLLGILAAFVAPRMFRLHEAARINTTKEELLQLRRAIVGNPDAISGGQYTDVGYLGDVGSPPPNLEALARKPDNVPEWNPYTRIGWHGPYIDTLAGDYLHDAWGNEYIYDPDRRIIRSKGPDGINDTDDDIIVGF</sequence>
<accession>A0A257LVH0</accession>
<dbReference type="AlphaFoldDB" id="A0A257LVH0"/>
<name>A0A257LVH0_UNCW3</name>
<protein>
    <submittedName>
        <fullName evidence="2">Uncharacterized protein</fullName>
    </submittedName>
</protein>
<feature type="transmembrane region" description="Helical" evidence="1">
    <location>
        <begin position="12"/>
        <end position="31"/>
    </location>
</feature>
<evidence type="ECO:0000256" key="1">
    <source>
        <dbReference type="SAM" id="Phobius"/>
    </source>
</evidence>
<gene>
    <name evidence="2" type="ORF">CGW93_01235</name>
</gene>
<dbReference type="InterPro" id="IPR012902">
    <property type="entry name" value="N_methyl_site"/>
</dbReference>
<evidence type="ECO:0000313" key="2">
    <source>
        <dbReference type="EMBL" id="OYV03420.1"/>
    </source>
</evidence>
<evidence type="ECO:0000313" key="3">
    <source>
        <dbReference type="Proteomes" id="UP000216312"/>
    </source>
</evidence>
<comment type="caution">
    <text evidence="2">The sequence shown here is derived from an EMBL/GenBank/DDBJ whole genome shotgun (WGS) entry which is preliminary data.</text>
</comment>
<dbReference type="NCBIfam" id="TIGR02532">
    <property type="entry name" value="IV_pilin_GFxxxE"/>
    <property type="match status" value="1"/>
</dbReference>
<keyword evidence="1" id="KW-1133">Transmembrane helix</keyword>